<accession>A0ABV9XYP1</accession>
<proteinExistence type="predicted"/>
<feature type="compositionally biased region" description="Basic and acidic residues" evidence="1">
    <location>
        <begin position="35"/>
        <end position="55"/>
    </location>
</feature>
<dbReference type="EMBL" id="JBHSJB010000011">
    <property type="protein sequence ID" value="MFC5054492.1"/>
    <property type="molecule type" value="Genomic_DNA"/>
</dbReference>
<feature type="region of interest" description="Disordered" evidence="1">
    <location>
        <begin position="20"/>
        <end position="55"/>
    </location>
</feature>
<protein>
    <submittedName>
        <fullName evidence="2">Uncharacterized protein</fullName>
    </submittedName>
</protein>
<gene>
    <name evidence="2" type="ORF">ACFPFM_12095</name>
</gene>
<reference evidence="3" key="1">
    <citation type="journal article" date="2019" name="Int. J. Syst. Evol. Microbiol.">
        <title>The Global Catalogue of Microorganisms (GCM) 10K type strain sequencing project: providing services to taxonomists for standard genome sequencing and annotation.</title>
        <authorList>
            <consortium name="The Broad Institute Genomics Platform"/>
            <consortium name="The Broad Institute Genome Sequencing Center for Infectious Disease"/>
            <person name="Wu L."/>
            <person name="Ma J."/>
        </authorList>
    </citation>
    <scope>NUCLEOTIDE SEQUENCE [LARGE SCALE GENOMIC DNA]</scope>
    <source>
        <strain evidence="3">KCTC 12848</strain>
    </source>
</reference>
<evidence type="ECO:0000256" key="1">
    <source>
        <dbReference type="SAM" id="MobiDB-lite"/>
    </source>
</evidence>
<evidence type="ECO:0000313" key="3">
    <source>
        <dbReference type="Proteomes" id="UP001595833"/>
    </source>
</evidence>
<name>A0ABV9XYP1_9PSEU</name>
<organism evidence="2 3">
    <name type="scientific">Saccharothrix xinjiangensis</name>
    <dbReference type="NCBI Taxonomy" id="204798"/>
    <lineage>
        <taxon>Bacteria</taxon>
        <taxon>Bacillati</taxon>
        <taxon>Actinomycetota</taxon>
        <taxon>Actinomycetes</taxon>
        <taxon>Pseudonocardiales</taxon>
        <taxon>Pseudonocardiaceae</taxon>
        <taxon>Saccharothrix</taxon>
    </lineage>
</organism>
<dbReference type="RefSeq" id="WP_344034202.1">
    <property type="nucleotide sequence ID" value="NZ_BAAAKE010000001.1"/>
</dbReference>
<dbReference type="Proteomes" id="UP001595833">
    <property type="component" value="Unassembled WGS sequence"/>
</dbReference>
<comment type="caution">
    <text evidence="2">The sequence shown here is derived from an EMBL/GenBank/DDBJ whole genome shotgun (WGS) entry which is preliminary data.</text>
</comment>
<evidence type="ECO:0000313" key="2">
    <source>
        <dbReference type="EMBL" id="MFC5054492.1"/>
    </source>
</evidence>
<sequence length="55" mass="5434">MAVRNGIGGPVAWAAHAGAGAAVPDPDELPADLSGGDRRGATELVEGIRADPDGR</sequence>
<keyword evidence="3" id="KW-1185">Reference proteome</keyword>